<gene>
    <name evidence="6" type="ORF">G2W53_025631</name>
</gene>
<feature type="compositionally biased region" description="Polar residues" evidence="5">
    <location>
        <begin position="110"/>
        <end position="125"/>
    </location>
</feature>
<comment type="subcellular location">
    <subcellularLocation>
        <location evidence="1">Lysosome membrane</location>
    </subcellularLocation>
</comment>
<evidence type="ECO:0000313" key="7">
    <source>
        <dbReference type="Proteomes" id="UP000634136"/>
    </source>
</evidence>
<dbReference type="GO" id="GO:0005765">
    <property type="term" value="C:lysosomal membrane"/>
    <property type="evidence" value="ECO:0007669"/>
    <property type="project" value="UniProtKB-SubCell"/>
</dbReference>
<proteinExistence type="inferred from homology"/>
<dbReference type="EMBL" id="JAAIUW010000008">
    <property type="protein sequence ID" value="KAF7820176.1"/>
    <property type="molecule type" value="Genomic_DNA"/>
</dbReference>
<keyword evidence="7" id="KW-1185">Reference proteome</keyword>
<keyword evidence="3" id="KW-0472">Membrane</keyword>
<accession>A0A834WI35</accession>
<sequence length="231" mass="25852">MHGFSTVDGFVDIGECLAEMIKYLANEPSVGLFFVQQHTQKSVPNVIKHKKNLVQKSHETRLHTQDLEDSITMVRSMKECGFPIVEEMIGDIRRSLVTMSTRKTKRGVTHQVSTDSQIGRVSSSRQKSRNLMWPQVDGRGSMDSKHETTLSATSASSASSLQDMEADELQLSSQVEGEAKQHEQTDISEKLLSVSEKYSDFKAIKEAQLEKWLEGTSNCDDNGQANDSKRL</sequence>
<feature type="compositionally biased region" description="Polar residues" evidence="5">
    <location>
        <begin position="215"/>
        <end position="231"/>
    </location>
</feature>
<evidence type="ECO:0000256" key="1">
    <source>
        <dbReference type="ARBA" id="ARBA00004656"/>
    </source>
</evidence>
<comment type="caution">
    <text evidence="6">The sequence shown here is derived from an EMBL/GenBank/DDBJ whole genome shotgun (WGS) entry which is preliminary data.</text>
</comment>
<evidence type="ECO:0000256" key="4">
    <source>
        <dbReference type="ARBA" id="ARBA00023228"/>
    </source>
</evidence>
<dbReference type="Proteomes" id="UP000634136">
    <property type="component" value="Unassembled WGS sequence"/>
</dbReference>
<dbReference type="Pfam" id="PF10167">
    <property type="entry name" value="BORCS8"/>
    <property type="match status" value="1"/>
</dbReference>
<dbReference type="InterPro" id="IPR019320">
    <property type="entry name" value="BORCS8"/>
</dbReference>
<feature type="compositionally biased region" description="Low complexity" evidence="5">
    <location>
        <begin position="149"/>
        <end position="161"/>
    </location>
</feature>
<evidence type="ECO:0000256" key="2">
    <source>
        <dbReference type="ARBA" id="ARBA00010463"/>
    </source>
</evidence>
<dbReference type="PANTHER" id="PTHR21146:SF0">
    <property type="entry name" value="BLOC-1-RELATED COMPLEX SUBUNIT 8"/>
    <property type="match status" value="1"/>
</dbReference>
<dbReference type="OrthoDB" id="19830at2759"/>
<comment type="similarity">
    <text evidence="2">Belongs to the BORCS8 family.</text>
</comment>
<feature type="region of interest" description="Disordered" evidence="5">
    <location>
        <begin position="212"/>
        <end position="231"/>
    </location>
</feature>
<evidence type="ECO:0000256" key="3">
    <source>
        <dbReference type="ARBA" id="ARBA00023136"/>
    </source>
</evidence>
<evidence type="ECO:0000256" key="5">
    <source>
        <dbReference type="SAM" id="MobiDB-lite"/>
    </source>
</evidence>
<name>A0A834WI35_9FABA</name>
<dbReference type="PANTHER" id="PTHR21146">
    <property type="entry name" value="MEF2B PROTEIN"/>
    <property type="match status" value="1"/>
</dbReference>
<keyword evidence="4" id="KW-0458">Lysosome</keyword>
<dbReference type="AlphaFoldDB" id="A0A834WI35"/>
<feature type="region of interest" description="Disordered" evidence="5">
    <location>
        <begin position="101"/>
        <end position="186"/>
    </location>
</feature>
<evidence type="ECO:0000313" key="6">
    <source>
        <dbReference type="EMBL" id="KAF7820176.1"/>
    </source>
</evidence>
<protein>
    <submittedName>
        <fullName evidence="6">BLOC-1-related complex subunit 8-like protein isoform X3</fullName>
    </submittedName>
</protein>
<feature type="compositionally biased region" description="Basic and acidic residues" evidence="5">
    <location>
        <begin position="177"/>
        <end position="186"/>
    </location>
</feature>
<organism evidence="6 7">
    <name type="scientific">Senna tora</name>
    <dbReference type="NCBI Taxonomy" id="362788"/>
    <lineage>
        <taxon>Eukaryota</taxon>
        <taxon>Viridiplantae</taxon>
        <taxon>Streptophyta</taxon>
        <taxon>Embryophyta</taxon>
        <taxon>Tracheophyta</taxon>
        <taxon>Spermatophyta</taxon>
        <taxon>Magnoliopsida</taxon>
        <taxon>eudicotyledons</taxon>
        <taxon>Gunneridae</taxon>
        <taxon>Pentapetalae</taxon>
        <taxon>rosids</taxon>
        <taxon>fabids</taxon>
        <taxon>Fabales</taxon>
        <taxon>Fabaceae</taxon>
        <taxon>Caesalpinioideae</taxon>
        <taxon>Cassia clade</taxon>
        <taxon>Senna</taxon>
    </lineage>
</organism>
<reference evidence="6" key="1">
    <citation type="submission" date="2020-09" db="EMBL/GenBank/DDBJ databases">
        <title>Genome-Enabled Discovery of Anthraquinone Biosynthesis in Senna tora.</title>
        <authorList>
            <person name="Kang S.-H."/>
            <person name="Pandey R.P."/>
            <person name="Lee C.-M."/>
            <person name="Sim J.-S."/>
            <person name="Jeong J.-T."/>
            <person name="Choi B.-S."/>
            <person name="Jung M."/>
            <person name="Ginzburg D."/>
            <person name="Zhao K."/>
            <person name="Won S.Y."/>
            <person name="Oh T.-J."/>
            <person name="Yu Y."/>
            <person name="Kim N.-H."/>
            <person name="Lee O.R."/>
            <person name="Lee T.-H."/>
            <person name="Bashyal P."/>
            <person name="Kim T.-S."/>
            <person name="Lee W.-H."/>
            <person name="Kawkins C."/>
            <person name="Kim C.-K."/>
            <person name="Kim J.S."/>
            <person name="Ahn B.O."/>
            <person name="Rhee S.Y."/>
            <person name="Sohng J.K."/>
        </authorList>
    </citation>
    <scope>NUCLEOTIDE SEQUENCE</scope>
    <source>
        <tissue evidence="6">Leaf</tissue>
    </source>
</reference>